<dbReference type="EMBL" id="CAXIXY010000003">
    <property type="protein sequence ID" value="CAL2078596.1"/>
    <property type="molecule type" value="Genomic_DNA"/>
</dbReference>
<feature type="binding site" evidence="6">
    <location>
        <position position="58"/>
    </location>
    <ligand>
        <name>(6R)-10-formyltetrahydrofolate</name>
        <dbReference type="ChEBI" id="CHEBI:195366"/>
    </ligand>
</feature>
<dbReference type="CDD" id="cd08645">
    <property type="entry name" value="FMT_core_GART"/>
    <property type="match status" value="1"/>
</dbReference>
<dbReference type="Pfam" id="PF00551">
    <property type="entry name" value="Formyl_trans_N"/>
    <property type="match status" value="1"/>
</dbReference>
<dbReference type="HAMAP" id="MF_01930">
    <property type="entry name" value="PurN"/>
    <property type="match status" value="1"/>
</dbReference>
<comment type="pathway">
    <text evidence="1 6">Purine metabolism; IMP biosynthesis via de novo pathway; N(2)-formyl-N(1)-(5-phospho-D-ribosyl)glycinamide from N(1)-(5-phospho-D-ribosyl)glycinamide (10-formyl THF route): step 1/1.</text>
</comment>
<dbReference type="Gene3D" id="3.40.50.170">
    <property type="entry name" value="Formyl transferase, N-terminal domain"/>
    <property type="match status" value="1"/>
</dbReference>
<feature type="site" description="Raises pKa of active site His" evidence="6">
    <location>
        <position position="144"/>
    </location>
</feature>
<evidence type="ECO:0000313" key="9">
    <source>
        <dbReference type="Proteomes" id="UP001497416"/>
    </source>
</evidence>
<dbReference type="NCBIfam" id="TIGR00639">
    <property type="entry name" value="PurN"/>
    <property type="match status" value="1"/>
</dbReference>
<feature type="binding site" evidence="6">
    <location>
        <begin position="12"/>
        <end position="14"/>
    </location>
    <ligand>
        <name>N(1)-(5-phospho-beta-D-ribosyl)glycinamide</name>
        <dbReference type="ChEBI" id="CHEBI:143788"/>
    </ligand>
</feature>
<dbReference type="PROSITE" id="PS00373">
    <property type="entry name" value="GART"/>
    <property type="match status" value="1"/>
</dbReference>
<name>A0ABM9NTN9_9FLAO</name>
<sequence>MKRIVIFASGSGSNAENIIGFFQTKKSISVTHVLTNNQRAKVLDRCKRLNINSSVFNKEDFTGTDKVLDFLKKEADYIILAGFLWRIPSKIVEAFPDRIINIHPALLPKYGGKGMYGMNVHKAVKDNSEKETGITIHYVNENYDEGAIIFQAKTELTNEDSPEDIAQKVHDLEYKYFPEIIEKVILQEEIG</sequence>
<reference evidence="8 9" key="1">
    <citation type="submission" date="2024-05" db="EMBL/GenBank/DDBJ databases">
        <authorList>
            <person name="Duchaud E."/>
        </authorList>
    </citation>
    <scope>NUCLEOTIDE SEQUENCE [LARGE SCALE GENOMIC DNA]</scope>
    <source>
        <strain evidence="8">Ena-SAMPLE-TAB-13-05-2024-13:56:06:370-140302</strain>
    </source>
</reference>
<evidence type="ECO:0000256" key="1">
    <source>
        <dbReference type="ARBA" id="ARBA00005054"/>
    </source>
</evidence>
<comment type="similarity">
    <text evidence="4 6">Belongs to the GART family.</text>
</comment>
<dbReference type="InterPro" id="IPR001555">
    <property type="entry name" value="GART_AS"/>
</dbReference>
<feature type="active site" description="Proton donor" evidence="6">
    <location>
        <position position="103"/>
    </location>
</feature>
<dbReference type="EC" id="2.1.2.2" evidence="6"/>
<dbReference type="PANTHER" id="PTHR43369">
    <property type="entry name" value="PHOSPHORIBOSYLGLYCINAMIDE FORMYLTRANSFERASE"/>
    <property type="match status" value="1"/>
</dbReference>
<feature type="domain" description="Formyl transferase N-terminal" evidence="7">
    <location>
        <begin position="2"/>
        <end position="180"/>
    </location>
</feature>
<keyword evidence="2 6" id="KW-0808">Transferase</keyword>
<organism evidence="8 9">
    <name type="scientific">Tenacibaculum platacis</name>
    <dbReference type="NCBI Taxonomy" id="3137852"/>
    <lineage>
        <taxon>Bacteria</taxon>
        <taxon>Pseudomonadati</taxon>
        <taxon>Bacteroidota</taxon>
        <taxon>Flavobacteriia</taxon>
        <taxon>Flavobacteriales</taxon>
        <taxon>Flavobacteriaceae</taxon>
        <taxon>Tenacibaculum</taxon>
    </lineage>
</organism>
<dbReference type="InterPro" id="IPR004607">
    <property type="entry name" value="GART"/>
</dbReference>
<accession>A0ABM9NTN9</accession>
<dbReference type="InterPro" id="IPR002376">
    <property type="entry name" value="Formyl_transf_N"/>
</dbReference>
<gene>
    <name evidence="6 8" type="primary">purN</name>
    <name evidence="8" type="ORF">T190607A01A_10722</name>
</gene>
<dbReference type="PANTHER" id="PTHR43369:SF2">
    <property type="entry name" value="PHOSPHORIBOSYLGLYCINAMIDE FORMYLTRANSFERASE"/>
    <property type="match status" value="1"/>
</dbReference>
<comment type="caution">
    <text evidence="6">Lacks conserved residue(s) required for the propagation of feature annotation.</text>
</comment>
<evidence type="ECO:0000313" key="8">
    <source>
        <dbReference type="EMBL" id="CAL2078596.1"/>
    </source>
</evidence>
<comment type="caution">
    <text evidence="8">The sequence shown here is derived from an EMBL/GenBank/DDBJ whole genome shotgun (WGS) entry which is preliminary data.</text>
</comment>
<proteinExistence type="inferred from homology"/>
<evidence type="ECO:0000256" key="4">
    <source>
        <dbReference type="ARBA" id="ARBA00038440"/>
    </source>
</evidence>
<dbReference type="SUPFAM" id="SSF53328">
    <property type="entry name" value="Formyltransferase"/>
    <property type="match status" value="1"/>
</dbReference>
<keyword evidence="3 6" id="KW-0658">Purine biosynthesis</keyword>
<feature type="binding site" evidence="6">
    <location>
        <position position="101"/>
    </location>
    <ligand>
        <name>(6R)-10-formyltetrahydrofolate</name>
        <dbReference type="ChEBI" id="CHEBI:195366"/>
    </ligand>
</feature>
<dbReference type="Proteomes" id="UP001497416">
    <property type="component" value="Unassembled WGS sequence"/>
</dbReference>
<dbReference type="GO" id="GO:0004644">
    <property type="term" value="F:phosphoribosylglycinamide formyltransferase activity"/>
    <property type="evidence" value="ECO:0007669"/>
    <property type="project" value="UniProtKB-EC"/>
</dbReference>
<dbReference type="InterPro" id="IPR036477">
    <property type="entry name" value="Formyl_transf_N_sf"/>
</dbReference>
<keyword evidence="9" id="KW-1185">Reference proteome</keyword>
<evidence type="ECO:0000256" key="2">
    <source>
        <dbReference type="ARBA" id="ARBA00022679"/>
    </source>
</evidence>
<comment type="function">
    <text evidence="6">Catalyzes the transfer of a formyl group from 10-formyltetrahydrofolate to 5-phospho-ribosyl-glycinamide (GAR), producing 5-phospho-ribosyl-N-formylglycinamide (FGAR) and tetrahydrofolate.</text>
</comment>
<evidence type="ECO:0000256" key="6">
    <source>
        <dbReference type="HAMAP-Rule" id="MF_01930"/>
    </source>
</evidence>
<comment type="catalytic activity">
    <reaction evidence="5 6">
        <text>N(1)-(5-phospho-beta-D-ribosyl)glycinamide + (6R)-10-formyltetrahydrofolate = N(2)-formyl-N(1)-(5-phospho-beta-D-ribosyl)glycinamide + (6S)-5,6,7,8-tetrahydrofolate + H(+)</text>
        <dbReference type="Rhea" id="RHEA:15053"/>
        <dbReference type="ChEBI" id="CHEBI:15378"/>
        <dbReference type="ChEBI" id="CHEBI:57453"/>
        <dbReference type="ChEBI" id="CHEBI:143788"/>
        <dbReference type="ChEBI" id="CHEBI:147286"/>
        <dbReference type="ChEBI" id="CHEBI:195366"/>
        <dbReference type="EC" id="2.1.2.2"/>
    </reaction>
</comment>
<evidence type="ECO:0000256" key="3">
    <source>
        <dbReference type="ARBA" id="ARBA00022755"/>
    </source>
</evidence>
<evidence type="ECO:0000259" key="7">
    <source>
        <dbReference type="Pfam" id="PF00551"/>
    </source>
</evidence>
<evidence type="ECO:0000256" key="5">
    <source>
        <dbReference type="ARBA" id="ARBA00047664"/>
    </source>
</evidence>
<dbReference type="RefSeq" id="WP_348710391.1">
    <property type="nucleotide sequence ID" value="NZ_CAXIXY010000003.1"/>
</dbReference>
<protein>
    <recommendedName>
        <fullName evidence="6">Phosphoribosylglycinamide formyltransferase</fullName>
        <ecNumber evidence="6">2.1.2.2</ecNumber>
    </recommendedName>
    <alternativeName>
        <fullName evidence="6">5'-phosphoribosylglycinamide transformylase</fullName>
    </alternativeName>
    <alternativeName>
        <fullName evidence="6">GAR transformylase</fullName>
        <shortName evidence="6">GART</shortName>
    </alternativeName>
</protein>